<comment type="caution">
    <text evidence="8">The sequence shown here is derived from an EMBL/GenBank/DDBJ whole genome shotgun (WGS) entry which is preliminary data.</text>
</comment>
<keyword evidence="6 7" id="KW-0472">Membrane</keyword>
<dbReference type="EMBL" id="JAAMPI010001976">
    <property type="protein sequence ID" value="KAF4620214.1"/>
    <property type="molecule type" value="Genomic_DNA"/>
</dbReference>
<evidence type="ECO:0000256" key="3">
    <source>
        <dbReference type="ARBA" id="ARBA00022448"/>
    </source>
</evidence>
<feature type="transmembrane region" description="Helical" evidence="7">
    <location>
        <begin position="112"/>
        <end position="136"/>
    </location>
</feature>
<evidence type="ECO:0000256" key="2">
    <source>
        <dbReference type="ARBA" id="ARBA00008807"/>
    </source>
</evidence>
<evidence type="ECO:0000256" key="1">
    <source>
        <dbReference type="ARBA" id="ARBA00004141"/>
    </source>
</evidence>
<evidence type="ECO:0000256" key="4">
    <source>
        <dbReference type="ARBA" id="ARBA00022692"/>
    </source>
</evidence>
<evidence type="ECO:0000256" key="6">
    <source>
        <dbReference type="ARBA" id="ARBA00023136"/>
    </source>
</evidence>
<keyword evidence="5 7" id="KW-1133">Transmembrane helix</keyword>
<sequence>MLIYKISWCGPQDKLESTGEDPLLDRGAASYTNEFEDAKRYPMPPPPILGTRNWIICLLVSIALCIVATKIAFPTSVPVYASILVTLMSLVMCLMGIQALGETDFILAGAKISVLFFAVAIVQSANSNAVIITLVAGTITECATAQAGTTFRAESFLPSVWKPCSPTG</sequence>
<comment type="subcellular location">
    <subcellularLocation>
        <location evidence="1">Membrane</location>
        <topology evidence="1">Multi-pass membrane protein</topology>
    </subcellularLocation>
</comment>
<accession>A0A8H4R0M0</accession>
<evidence type="ECO:0000256" key="7">
    <source>
        <dbReference type="SAM" id="Phobius"/>
    </source>
</evidence>
<name>A0A8H4R0M0_9HELO</name>
<dbReference type="InterPro" id="IPR004813">
    <property type="entry name" value="OPT"/>
</dbReference>
<keyword evidence="9" id="KW-1185">Reference proteome</keyword>
<proteinExistence type="inferred from homology"/>
<evidence type="ECO:0000313" key="8">
    <source>
        <dbReference type="EMBL" id="KAF4620214.1"/>
    </source>
</evidence>
<protein>
    <submittedName>
        <fullName evidence="8">Uncharacterized protein</fullName>
    </submittedName>
</protein>
<comment type="similarity">
    <text evidence="2">Belongs to the oligopeptide OPT transporter family.</text>
</comment>
<gene>
    <name evidence="8" type="ORF">G7Y89_g14605</name>
</gene>
<organism evidence="8 9">
    <name type="scientific">Cudoniella acicularis</name>
    <dbReference type="NCBI Taxonomy" id="354080"/>
    <lineage>
        <taxon>Eukaryota</taxon>
        <taxon>Fungi</taxon>
        <taxon>Dikarya</taxon>
        <taxon>Ascomycota</taxon>
        <taxon>Pezizomycotina</taxon>
        <taxon>Leotiomycetes</taxon>
        <taxon>Helotiales</taxon>
        <taxon>Tricladiaceae</taxon>
        <taxon>Cudoniella</taxon>
    </lineage>
</organism>
<evidence type="ECO:0000313" key="9">
    <source>
        <dbReference type="Proteomes" id="UP000566819"/>
    </source>
</evidence>
<dbReference type="Pfam" id="PF03169">
    <property type="entry name" value="OPT"/>
    <property type="match status" value="1"/>
</dbReference>
<reference evidence="8 9" key="1">
    <citation type="submission" date="2020-03" db="EMBL/GenBank/DDBJ databases">
        <title>Draft Genome Sequence of Cudoniella acicularis.</title>
        <authorList>
            <person name="Buettner E."/>
            <person name="Kellner H."/>
        </authorList>
    </citation>
    <scope>NUCLEOTIDE SEQUENCE [LARGE SCALE GENOMIC DNA]</scope>
    <source>
        <strain evidence="8 9">DSM 108380</strain>
    </source>
</reference>
<feature type="transmembrane region" description="Helical" evidence="7">
    <location>
        <begin position="53"/>
        <end position="73"/>
    </location>
</feature>
<dbReference type="GO" id="GO:0035673">
    <property type="term" value="F:oligopeptide transmembrane transporter activity"/>
    <property type="evidence" value="ECO:0007669"/>
    <property type="project" value="InterPro"/>
</dbReference>
<dbReference type="Proteomes" id="UP000566819">
    <property type="component" value="Unassembled WGS sequence"/>
</dbReference>
<keyword evidence="3" id="KW-0813">Transport</keyword>
<dbReference type="GO" id="GO:0016020">
    <property type="term" value="C:membrane"/>
    <property type="evidence" value="ECO:0007669"/>
    <property type="project" value="UniProtKB-SubCell"/>
</dbReference>
<dbReference type="AlphaFoldDB" id="A0A8H4R0M0"/>
<feature type="transmembrane region" description="Helical" evidence="7">
    <location>
        <begin position="79"/>
        <end position="100"/>
    </location>
</feature>
<dbReference type="OrthoDB" id="627262at2759"/>
<keyword evidence="4 7" id="KW-0812">Transmembrane</keyword>
<evidence type="ECO:0000256" key="5">
    <source>
        <dbReference type="ARBA" id="ARBA00022989"/>
    </source>
</evidence>